<proteinExistence type="predicted"/>
<dbReference type="CDD" id="cd04301">
    <property type="entry name" value="NAT_SF"/>
    <property type="match status" value="1"/>
</dbReference>
<evidence type="ECO:0000259" key="1">
    <source>
        <dbReference type="PROSITE" id="PS51186"/>
    </source>
</evidence>
<evidence type="ECO:0000313" key="2">
    <source>
        <dbReference type="EMBL" id="TRY13593.1"/>
    </source>
</evidence>
<accession>A0A553JMC2</accession>
<dbReference type="GO" id="GO:0016747">
    <property type="term" value="F:acyltransferase activity, transferring groups other than amino-acyl groups"/>
    <property type="evidence" value="ECO:0007669"/>
    <property type="project" value="InterPro"/>
</dbReference>
<dbReference type="InterPro" id="IPR016181">
    <property type="entry name" value="Acyl_CoA_acyltransferase"/>
</dbReference>
<evidence type="ECO:0000313" key="3">
    <source>
        <dbReference type="Proteomes" id="UP000318126"/>
    </source>
</evidence>
<dbReference type="Pfam" id="PF13508">
    <property type="entry name" value="Acetyltransf_7"/>
    <property type="match status" value="1"/>
</dbReference>
<comment type="caution">
    <text evidence="2">The sequence shown here is derived from an EMBL/GenBank/DDBJ whole genome shotgun (WGS) entry which is preliminary data.</text>
</comment>
<organism evidence="2 3">
    <name type="scientific">Shewanella hanedai</name>
    <name type="common">Alteromonas hanedai</name>
    <dbReference type="NCBI Taxonomy" id="25"/>
    <lineage>
        <taxon>Bacteria</taxon>
        <taxon>Pseudomonadati</taxon>
        <taxon>Pseudomonadota</taxon>
        <taxon>Gammaproteobacteria</taxon>
        <taxon>Alteromonadales</taxon>
        <taxon>Shewanellaceae</taxon>
        <taxon>Shewanella</taxon>
    </lineage>
</organism>
<dbReference type="InterPro" id="IPR000182">
    <property type="entry name" value="GNAT_dom"/>
</dbReference>
<gene>
    <name evidence="2" type="ORF">FN961_14700</name>
</gene>
<dbReference type="OrthoDB" id="7845888at2"/>
<feature type="domain" description="N-acetyltransferase" evidence="1">
    <location>
        <begin position="1"/>
        <end position="138"/>
    </location>
</feature>
<name>A0A553JMC2_SHEHA</name>
<sequence>MRTTVQLHWLNIDNRAHAYTFYKQHMPYAQLTKKEKLAVFFPEITSTDESHKTEVIAAIRLRPIGVYTLVTGMLIHPNYRGQGLGHQLMKMVSHELIDERSFLFALPHLANFYQQHGFHQCQNVPNDIRQLFNKYDREDKPLCLMVFRG</sequence>
<dbReference type="Proteomes" id="UP000318126">
    <property type="component" value="Unassembled WGS sequence"/>
</dbReference>
<dbReference type="EMBL" id="VKGK01000018">
    <property type="protein sequence ID" value="TRY13593.1"/>
    <property type="molecule type" value="Genomic_DNA"/>
</dbReference>
<dbReference type="SUPFAM" id="SSF55729">
    <property type="entry name" value="Acyl-CoA N-acyltransferases (Nat)"/>
    <property type="match status" value="1"/>
</dbReference>
<keyword evidence="2" id="KW-0808">Transferase</keyword>
<dbReference type="AlphaFoldDB" id="A0A553JMC2"/>
<reference evidence="3" key="1">
    <citation type="submission" date="2019-07" db="EMBL/GenBank/DDBJ databases">
        <title>Shewanella sp. YLB-08 draft genomic sequence.</title>
        <authorList>
            <person name="Yu L."/>
        </authorList>
    </citation>
    <scope>NUCLEOTIDE SEQUENCE [LARGE SCALE GENOMIC DNA]</scope>
    <source>
        <strain evidence="3">JCM 20706</strain>
    </source>
</reference>
<protein>
    <submittedName>
        <fullName evidence="2">GNAT family N-acetyltransferase</fullName>
    </submittedName>
</protein>
<dbReference type="Gene3D" id="3.40.630.30">
    <property type="match status" value="1"/>
</dbReference>
<keyword evidence="3" id="KW-1185">Reference proteome</keyword>
<dbReference type="PROSITE" id="PS51186">
    <property type="entry name" value="GNAT"/>
    <property type="match status" value="1"/>
</dbReference>